<dbReference type="EMBL" id="MU826382">
    <property type="protein sequence ID" value="KAJ7377182.1"/>
    <property type="molecule type" value="Genomic_DNA"/>
</dbReference>
<evidence type="ECO:0000313" key="2">
    <source>
        <dbReference type="EMBL" id="KAJ7377182.1"/>
    </source>
</evidence>
<reference evidence="2" key="1">
    <citation type="submission" date="2023-01" db="EMBL/GenBank/DDBJ databases">
        <title>Genome assembly of the deep-sea coral Lophelia pertusa.</title>
        <authorList>
            <person name="Herrera S."/>
            <person name="Cordes E."/>
        </authorList>
    </citation>
    <scope>NUCLEOTIDE SEQUENCE</scope>
    <source>
        <strain evidence="2">USNM1676648</strain>
        <tissue evidence="2">Polyp</tissue>
    </source>
</reference>
<feature type="region of interest" description="Disordered" evidence="1">
    <location>
        <begin position="87"/>
        <end position="139"/>
    </location>
</feature>
<dbReference type="Proteomes" id="UP001163046">
    <property type="component" value="Unassembled WGS sequence"/>
</dbReference>
<proteinExistence type="predicted"/>
<organism evidence="2 3">
    <name type="scientific">Desmophyllum pertusum</name>
    <dbReference type="NCBI Taxonomy" id="174260"/>
    <lineage>
        <taxon>Eukaryota</taxon>
        <taxon>Metazoa</taxon>
        <taxon>Cnidaria</taxon>
        <taxon>Anthozoa</taxon>
        <taxon>Hexacorallia</taxon>
        <taxon>Scleractinia</taxon>
        <taxon>Caryophylliina</taxon>
        <taxon>Caryophylliidae</taxon>
        <taxon>Desmophyllum</taxon>
    </lineage>
</organism>
<name>A0A9W9Z8W1_9CNID</name>
<dbReference type="AlphaFoldDB" id="A0A9W9Z8W1"/>
<keyword evidence="3" id="KW-1185">Reference proteome</keyword>
<accession>A0A9W9Z8W1</accession>
<protein>
    <submittedName>
        <fullName evidence="2">Uncharacterized protein</fullName>
    </submittedName>
</protein>
<feature type="compositionally biased region" description="Acidic residues" evidence="1">
    <location>
        <begin position="104"/>
        <end position="125"/>
    </location>
</feature>
<evidence type="ECO:0000313" key="3">
    <source>
        <dbReference type="Proteomes" id="UP001163046"/>
    </source>
</evidence>
<sequence length="139" mass="16045">MHHPGLLLPADYLRVFFTPGELAEGRLGKRVSTKYAHLKLLDQRIITAIKAYASMTSFRDREEVKFGHKKGMAHAMTLCLQHQRTSHMVKEEELLEKPGPSNEAEMEESTDEDKDVDDDEEDDDMHDFQPIEELSEFEL</sequence>
<comment type="caution">
    <text evidence="2">The sequence shown here is derived from an EMBL/GenBank/DDBJ whole genome shotgun (WGS) entry which is preliminary data.</text>
</comment>
<gene>
    <name evidence="2" type="ORF">OS493_030382</name>
</gene>
<evidence type="ECO:0000256" key="1">
    <source>
        <dbReference type="SAM" id="MobiDB-lite"/>
    </source>
</evidence>